<dbReference type="AlphaFoldDB" id="A0A0N4XBY5"/>
<dbReference type="Pfam" id="PF14625">
    <property type="entry name" value="Lustrin_cystein"/>
    <property type="match status" value="2"/>
</dbReference>
<protein>
    <submittedName>
        <fullName evidence="3">EB domain-containing protein</fullName>
    </submittedName>
</protein>
<proteinExistence type="predicted"/>
<reference evidence="3" key="1">
    <citation type="submission" date="2017-02" db="UniProtKB">
        <authorList>
            <consortium name="WormBaseParasite"/>
        </authorList>
    </citation>
    <scope>IDENTIFICATION</scope>
</reference>
<dbReference type="WBParaSite" id="HPLM_0002188001-mRNA-1">
    <property type="protein sequence ID" value="HPLM_0002188001-mRNA-1"/>
    <property type="gene ID" value="HPLM_0002188001"/>
</dbReference>
<evidence type="ECO:0000313" key="3">
    <source>
        <dbReference type="WBParaSite" id="HPLM_0002188001-mRNA-1"/>
    </source>
</evidence>
<dbReference type="SMART" id="SM00289">
    <property type="entry name" value="WR1"/>
    <property type="match status" value="2"/>
</dbReference>
<dbReference type="Proteomes" id="UP000268014">
    <property type="component" value="Unassembled WGS sequence"/>
</dbReference>
<keyword evidence="2" id="KW-1185">Reference proteome</keyword>
<dbReference type="InterPro" id="IPR028150">
    <property type="entry name" value="Lustrin_cystein"/>
</dbReference>
<dbReference type="InterPro" id="IPR006150">
    <property type="entry name" value="Cys_repeat_1"/>
</dbReference>
<dbReference type="EMBL" id="UZAF01024411">
    <property type="protein sequence ID" value="VDO93354.1"/>
    <property type="molecule type" value="Genomic_DNA"/>
</dbReference>
<sequence length="154" mass="16394">MNCHGGNENRFVTEAQCNRFCQGSACAAGEAVAVTPEGVPLICHKPSICPQGYKCVYNKLFNRHHCCGFPNNGGVCPVDSVSYTSLATGAALRCIPSARSDSCPEGFICVGKGQSVRSLNGVHKFCLNCTTTYFVLDQLTVPSIGFAFGSLMKE</sequence>
<evidence type="ECO:0000313" key="2">
    <source>
        <dbReference type="Proteomes" id="UP000268014"/>
    </source>
</evidence>
<dbReference type="PANTHER" id="PTHR46339:SF14">
    <property type="entry name" value="BPTI_KUNITZ INHIBITOR DOMAIN-CONTAINING PROTEIN"/>
    <property type="match status" value="1"/>
</dbReference>
<dbReference type="OrthoDB" id="5833200at2759"/>
<evidence type="ECO:0000313" key="1">
    <source>
        <dbReference type="EMBL" id="VDO93354.1"/>
    </source>
</evidence>
<dbReference type="InterPro" id="IPR053014">
    <property type="entry name" value="Cuticle_assoc_divergent"/>
</dbReference>
<name>A0A0N4XBY5_HAEPC</name>
<reference evidence="1 2" key="2">
    <citation type="submission" date="2018-11" db="EMBL/GenBank/DDBJ databases">
        <authorList>
            <consortium name="Pathogen Informatics"/>
        </authorList>
    </citation>
    <scope>NUCLEOTIDE SEQUENCE [LARGE SCALE GENOMIC DNA]</scope>
    <source>
        <strain evidence="1 2">MHpl1</strain>
    </source>
</reference>
<gene>
    <name evidence="1" type="ORF">HPLM_LOCUS21869</name>
</gene>
<accession>A0A0N4XBY5</accession>
<organism evidence="3">
    <name type="scientific">Haemonchus placei</name>
    <name type="common">Barber's pole worm</name>
    <dbReference type="NCBI Taxonomy" id="6290"/>
    <lineage>
        <taxon>Eukaryota</taxon>
        <taxon>Metazoa</taxon>
        <taxon>Ecdysozoa</taxon>
        <taxon>Nematoda</taxon>
        <taxon>Chromadorea</taxon>
        <taxon>Rhabditida</taxon>
        <taxon>Rhabditina</taxon>
        <taxon>Rhabditomorpha</taxon>
        <taxon>Strongyloidea</taxon>
        <taxon>Trichostrongylidae</taxon>
        <taxon>Haemonchus</taxon>
    </lineage>
</organism>
<dbReference type="PANTHER" id="PTHR46339">
    <property type="entry name" value="PROTEIN CBG15282-RELATED"/>
    <property type="match status" value="1"/>
</dbReference>